<feature type="compositionally biased region" description="Basic and acidic residues" evidence="1">
    <location>
        <begin position="94"/>
        <end position="105"/>
    </location>
</feature>
<dbReference type="AlphaFoldDB" id="A0A9D5DF14"/>
<gene>
    <name evidence="2" type="ORF">OJ253_3014</name>
</gene>
<feature type="region of interest" description="Disordered" evidence="1">
    <location>
        <begin position="81"/>
        <end position="105"/>
    </location>
</feature>
<dbReference type="Proteomes" id="UP001067231">
    <property type="component" value="Unassembled WGS sequence"/>
</dbReference>
<sequence>MDFPGKEPSYCRKGQHNKRKKDRESEDKRQNPVLSSSWSAGDTSEAECMRLVREFPGDYLCMKGIFQDLRKIEEGYLTIRGQRESSENPQIPDFNDRLDFGIEDNRPMSKGIKKIRIDQ</sequence>
<feature type="region of interest" description="Disordered" evidence="1">
    <location>
        <begin position="1"/>
        <end position="44"/>
    </location>
</feature>
<name>A0A9D5DF14_9CRYT</name>
<evidence type="ECO:0000256" key="1">
    <source>
        <dbReference type="SAM" id="MobiDB-lite"/>
    </source>
</evidence>
<reference evidence="2" key="1">
    <citation type="submission" date="2022-10" db="EMBL/GenBank/DDBJ databases">
        <title>Adaptive evolution leads to modifications in subtelomeric GC content in a zoonotic Cryptosporidium species.</title>
        <authorList>
            <person name="Li J."/>
            <person name="Feng Y."/>
            <person name="Xiao L."/>
        </authorList>
    </citation>
    <scope>NUCLEOTIDE SEQUENCE</scope>
    <source>
        <strain evidence="2">33844</strain>
    </source>
</reference>
<organism evidence="2">
    <name type="scientific">Cryptosporidium canis</name>
    <dbReference type="NCBI Taxonomy" id="195482"/>
    <lineage>
        <taxon>Eukaryota</taxon>
        <taxon>Sar</taxon>
        <taxon>Alveolata</taxon>
        <taxon>Apicomplexa</taxon>
        <taxon>Conoidasida</taxon>
        <taxon>Coccidia</taxon>
        <taxon>Eucoccidiorida</taxon>
        <taxon>Eimeriorina</taxon>
        <taxon>Cryptosporidiidae</taxon>
        <taxon>Cryptosporidium</taxon>
    </lineage>
</organism>
<protein>
    <submittedName>
        <fullName evidence="2">Uncharacterized protein</fullName>
    </submittedName>
</protein>
<accession>A0A9D5DF14</accession>
<feature type="compositionally biased region" description="Polar residues" evidence="1">
    <location>
        <begin position="32"/>
        <end position="42"/>
    </location>
</feature>
<proteinExistence type="predicted"/>
<evidence type="ECO:0000313" key="2">
    <source>
        <dbReference type="EMBL" id="KAJ1605790.1"/>
    </source>
</evidence>
<comment type="caution">
    <text evidence="2">The sequence shown here is derived from an EMBL/GenBank/DDBJ whole genome shotgun (WGS) entry which is preliminary data.</text>
</comment>
<dbReference type="EMBL" id="JAPCXC010000089">
    <property type="protein sequence ID" value="KAJ1605790.1"/>
    <property type="molecule type" value="Genomic_DNA"/>
</dbReference>